<organism evidence="2 3">
    <name type="scientific">Streptomyces minutiscleroticus</name>
    <dbReference type="NCBI Taxonomy" id="68238"/>
    <lineage>
        <taxon>Bacteria</taxon>
        <taxon>Bacillati</taxon>
        <taxon>Actinomycetota</taxon>
        <taxon>Actinomycetes</taxon>
        <taxon>Kitasatosporales</taxon>
        <taxon>Streptomycetaceae</taxon>
        <taxon>Streptomyces</taxon>
    </lineage>
</organism>
<dbReference type="EMBL" id="BMVU01000133">
    <property type="protein sequence ID" value="GGY18743.1"/>
    <property type="molecule type" value="Genomic_DNA"/>
</dbReference>
<dbReference type="Pfam" id="PF01609">
    <property type="entry name" value="DDE_Tnp_1"/>
    <property type="match status" value="1"/>
</dbReference>
<accession>A0A918P436</accession>
<dbReference type="NCBIfam" id="NF033564">
    <property type="entry name" value="transpos_ISAs1"/>
    <property type="match status" value="1"/>
</dbReference>
<evidence type="ECO:0000259" key="1">
    <source>
        <dbReference type="Pfam" id="PF01609"/>
    </source>
</evidence>
<dbReference type="GO" id="GO:0004803">
    <property type="term" value="F:transposase activity"/>
    <property type="evidence" value="ECO:0007669"/>
    <property type="project" value="InterPro"/>
</dbReference>
<dbReference type="AlphaFoldDB" id="A0A918P436"/>
<reference evidence="2" key="2">
    <citation type="submission" date="2020-09" db="EMBL/GenBank/DDBJ databases">
        <authorList>
            <person name="Sun Q."/>
            <person name="Ohkuma M."/>
        </authorList>
    </citation>
    <scope>NUCLEOTIDE SEQUENCE</scope>
    <source>
        <strain evidence="2">JCM 4790</strain>
    </source>
</reference>
<keyword evidence="3" id="KW-1185">Reference proteome</keyword>
<dbReference type="PANTHER" id="PTHR30298:SF0">
    <property type="entry name" value="PROTEIN YBFL-RELATED"/>
    <property type="match status" value="1"/>
</dbReference>
<proteinExistence type="predicted"/>
<sequence length="257" mass="28756">MDGKCLRGAVRADGSRMVVLAAVRHDDALTAALREIGAKTNEIPEFAPLLDSVDDADLHEAVITVDAMHTQKDHARYLVEDRHAHYLLSVKTNQPTLAGQLRKLPWAKAPVLDRSRDRGHGREEVREVKVVSVDGLLFPHARQAVRIHRKRRPLGAKKWQTETVYAVTGLPAHQASPAEIASWARGHWIIENTVHWTKDVTFVEDASQARRHHTPAVMSALRDLTRTALHRAGWTNIASGRRDYTRPDATLNLHGIP</sequence>
<name>A0A918P436_9ACTN</name>
<evidence type="ECO:0000313" key="3">
    <source>
        <dbReference type="Proteomes" id="UP000619244"/>
    </source>
</evidence>
<evidence type="ECO:0000313" key="2">
    <source>
        <dbReference type="EMBL" id="GGY18743.1"/>
    </source>
</evidence>
<dbReference type="GO" id="GO:0006313">
    <property type="term" value="P:DNA transposition"/>
    <property type="evidence" value="ECO:0007669"/>
    <property type="project" value="InterPro"/>
</dbReference>
<dbReference type="InterPro" id="IPR047647">
    <property type="entry name" value="ISAs1_transpos"/>
</dbReference>
<dbReference type="GO" id="GO:0003677">
    <property type="term" value="F:DNA binding"/>
    <property type="evidence" value="ECO:0007669"/>
    <property type="project" value="InterPro"/>
</dbReference>
<dbReference type="InterPro" id="IPR002559">
    <property type="entry name" value="Transposase_11"/>
</dbReference>
<reference evidence="2" key="1">
    <citation type="journal article" date="2014" name="Int. J. Syst. Evol. Microbiol.">
        <title>Complete genome sequence of Corynebacterium casei LMG S-19264T (=DSM 44701T), isolated from a smear-ripened cheese.</title>
        <authorList>
            <consortium name="US DOE Joint Genome Institute (JGI-PGF)"/>
            <person name="Walter F."/>
            <person name="Albersmeier A."/>
            <person name="Kalinowski J."/>
            <person name="Ruckert C."/>
        </authorList>
    </citation>
    <scope>NUCLEOTIDE SEQUENCE</scope>
    <source>
        <strain evidence="2">JCM 4790</strain>
    </source>
</reference>
<comment type="caution">
    <text evidence="2">The sequence shown here is derived from an EMBL/GenBank/DDBJ whole genome shotgun (WGS) entry which is preliminary data.</text>
</comment>
<dbReference type="InterPro" id="IPR051698">
    <property type="entry name" value="Transposase_11-like"/>
</dbReference>
<protein>
    <recommendedName>
        <fullName evidence="1">Transposase IS4-like domain-containing protein</fullName>
    </recommendedName>
</protein>
<gene>
    <name evidence="2" type="ORF">GCM10010358_82290</name>
</gene>
<feature type="domain" description="Transposase IS4-like" evidence="1">
    <location>
        <begin position="37"/>
        <end position="211"/>
    </location>
</feature>
<dbReference type="PANTHER" id="PTHR30298">
    <property type="entry name" value="H REPEAT-ASSOCIATED PREDICTED TRANSPOSASE"/>
    <property type="match status" value="1"/>
</dbReference>
<dbReference type="Proteomes" id="UP000619244">
    <property type="component" value="Unassembled WGS sequence"/>
</dbReference>